<feature type="region of interest" description="Disordered" evidence="1">
    <location>
        <begin position="1"/>
        <end position="32"/>
    </location>
</feature>
<feature type="compositionally biased region" description="Low complexity" evidence="1">
    <location>
        <begin position="12"/>
        <end position="31"/>
    </location>
</feature>
<name>A0ABQ8LXI4_LABRO</name>
<dbReference type="Proteomes" id="UP000830375">
    <property type="component" value="Unassembled WGS sequence"/>
</dbReference>
<keyword evidence="3" id="KW-1185">Reference proteome</keyword>
<comment type="caution">
    <text evidence="2">The sequence shown here is derived from an EMBL/GenBank/DDBJ whole genome shotgun (WGS) entry which is preliminary data.</text>
</comment>
<evidence type="ECO:0000313" key="2">
    <source>
        <dbReference type="EMBL" id="KAI2655353.1"/>
    </source>
</evidence>
<evidence type="ECO:0000256" key="1">
    <source>
        <dbReference type="SAM" id="MobiDB-lite"/>
    </source>
</evidence>
<accession>A0ABQ8LXI4</accession>
<gene>
    <name evidence="2" type="ORF">H4Q32_017737</name>
</gene>
<reference evidence="2 3" key="1">
    <citation type="submission" date="2022-01" db="EMBL/GenBank/DDBJ databases">
        <title>A high-quality chromosome-level genome assembly of rohu carp, Labeo rohita.</title>
        <authorList>
            <person name="Arick M.A. II"/>
            <person name="Hsu C.-Y."/>
            <person name="Magbanua Z."/>
            <person name="Pechanova O."/>
            <person name="Grover C."/>
            <person name="Miller E."/>
            <person name="Thrash A."/>
            <person name="Ezzel L."/>
            <person name="Alam S."/>
            <person name="Benzie J."/>
            <person name="Hamilton M."/>
            <person name="Karsi A."/>
            <person name="Lawrence M.L."/>
            <person name="Peterson D.G."/>
        </authorList>
    </citation>
    <scope>NUCLEOTIDE SEQUENCE [LARGE SCALE GENOMIC DNA]</scope>
    <source>
        <strain evidence="3">BAU-BD-2019</strain>
        <tissue evidence="2">Blood</tissue>
    </source>
</reference>
<protein>
    <submittedName>
        <fullName evidence="2">Cation-transporting ATPase 13A5</fullName>
    </submittedName>
</protein>
<organism evidence="2 3">
    <name type="scientific">Labeo rohita</name>
    <name type="common">Indian major carp</name>
    <name type="synonym">Cyprinus rohita</name>
    <dbReference type="NCBI Taxonomy" id="84645"/>
    <lineage>
        <taxon>Eukaryota</taxon>
        <taxon>Metazoa</taxon>
        <taxon>Chordata</taxon>
        <taxon>Craniata</taxon>
        <taxon>Vertebrata</taxon>
        <taxon>Euteleostomi</taxon>
        <taxon>Actinopterygii</taxon>
        <taxon>Neopterygii</taxon>
        <taxon>Teleostei</taxon>
        <taxon>Ostariophysi</taxon>
        <taxon>Cypriniformes</taxon>
        <taxon>Cyprinidae</taxon>
        <taxon>Labeoninae</taxon>
        <taxon>Labeonini</taxon>
        <taxon>Labeo</taxon>
    </lineage>
</organism>
<sequence>MESNNQSSAEALLTRTSHAHHSTSSSRPTRLGLASPEPLSFCLFWVPSSHQFHPCQSSLQAMLSPSTPMLHCTLHFRTLHLCSQSPCPCPCPQAPWLHLHYSSRQLVDPTHFPTAEAQRILCLQSTHLASLSRLLFTIQPVLQPCLCWPPSVLQHLQLTPLKCVDLPCVLKSPAPSRVKVPKVLASDSGSFTPPQPVDPPAPPWLLPPLASPRIITFLPPPGFLVPLATPWSIVTSSLPHTSAPSATLSPSIPMSSLHSSFPTSPRHHHSPQAPWFHFHHSSLPSLIISGERWVMGDVVLIGGERTKGHRPDS</sequence>
<proteinExistence type="predicted"/>
<evidence type="ECO:0000313" key="3">
    <source>
        <dbReference type="Proteomes" id="UP000830375"/>
    </source>
</evidence>
<dbReference type="EMBL" id="JACTAM010000016">
    <property type="protein sequence ID" value="KAI2655353.1"/>
    <property type="molecule type" value="Genomic_DNA"/>
</dbReference>